<keyword evidence="2 5" id="KW-0812">Transmembrane</keyword>
<accession>A0A2N0HK67</accession>
<protein>
    <recommendedName>
        <fullName evidence="6">NfeD-like C-terminal domain-containing protein</fullName>
    </recommendedName>
</protein>
<comment type="caution">
    <text evidence="7">The sequence shown here is derived from an EMBL/GenBank/DDBJ whole genome shotgun (WGS) entry which is preliminary data.</text>
</comment>
<feature type="domain" description="NfeD-like C-terminal" evidence="6">
    <location>
        <begin position="95"/>
        <end position="146"/>
    </location>
</feature>
<dbReference type="InterPro" id="IPR012340">
    <property type="entry name" value="NA-bd_OB-fold"/>
</dbReference>
<dbReference type="AlphaFoldDB" id="A0A2N0HK67"/>
<dbReference type="Pfam" id="PF01957">
    <property type="entry name" value="NfeD"/>
    <property type="match status" value="1"/>
</dbReference>
<comment type="subcellular location">
    <subcellularLocation>
        <location evidence="1">Membrane</location>
        <topology evidence="1">Multi-pass membrane protein</topology>
    </subcellularLocation>
</comment>
<evidence type="ECO:0000256" key="4">
    <source>
        <dbReference type="ARBA" id="ARBA00023136"/>
    </source>
</evidence>
<organism evidence="7 8">
    <name type="scientific">Novosphingobium kunmingense</name>
    <dbReference type="NCBI Taxonomy" id="1211806"/>
    <lineage>
        <taxon>Bacteria</taxon>
        <taxon>Pseudomonadati</taxon>
        <taxon>Pseudomonadota</taxon>
        <taxon>Alphaproteobacteria</taxon>
        <taxon>Sphingomonadales</taxon>
        <taxon>Sphingomonadaceae</taxon>
        <taxon>Novosphingobium</taxon>
    </lineage>
</organism>
<dbReference type="EMBL" id="PHUF01000003">
    <property type="protein sequence ID" value="PKB19346.1"/>
    <property type="molecule type" value="Genomic_DNA"/>
</dbReference>
<dbReference type="PANTHER" id="PTHR33507:SF3">
    <property type="entry name" value="INNER MEMBRANE PROTEIN YBBJ"/>
    <property type="match status" value="1"/>
</dbReference>
<evidence type="ECO:0000313" key="8">
    <source>
        <dbReference type="Proteomes" id="UP000232587"/>
    </source>
</evidence>
<keyword evidence="8" id="KW-1185">Reference proteome</keyword>
<dbReference type="Gene3D" id="2.40.50.140">
    <property type="entry name" value="Nucleic acid-binding proteins"/>
    <property type="match status" value="1"/>
</dbReference>
<proteinExistence type="predicted"/>
<keyword evidence="3 5" id="KW-1133">Transmembrane helix</keyword>
<evidence type="ECO:0000259" key="6">
    <source>
        <dbReference type="Pfam" id="PF01957"/>
    </source>
</evidence>
<dbReference type="Proteomes" id="UP000232587">
    <property type="component" value="Unassembled WGS sequence"/>
</dbReference>
<feature type="transmembrane region" description="Helical" evidence="5">
    <location>
        <begin position="48"/>
        <end position="71"/>
    </location>
</feature>
<evidence type="ECO:0000256" key="2">
    <source>
        <dbReference type="ARBA" id="ARBA00022692"/>
    </source>
</evidence>
<evidence type="ECO:0000256" key="3">
    <source>
        <dbReference type="ARBA" id="ARBA00022989"/>
    </source>
</evidence>
<reference evidence="7 8" key="1">
    <citation type="submission" date="2017-11" db="EMBL/GenBank/DDBJ databases">
        <title>Genomic Encyclopedia of Type Strains, Phase III (KMG-III): the genomes of soil and plant-associated and newly described type strains.</title>
        <authorList>
            <person name="Whitman W."/>
        </authorList>
    </citation>
    <scope>NUCLEOTIDE SEQUENCE [LARGE SCALE GENOMIC DNA]</scope>
    <source>
        <strain evidence="7 8">CGMCC 1.12274</strain>
    </source>
</reference>
<dbReference type="RefSeq" id="WP_198519172.1">
    <property type="nucleotide sequence ID" value="NZ_PHUF01000003.1"/>
</dbReference>
<name>A0A2N0HK67_9SPHN</name>
<sequence>MNPLMDGTSPQWLWLGLGLVLAIGEMVIPGVFLIWLAGAALITGLVTWALPIGMPLQVVLFAVLAIVSVFLGRNWLRANPVEAADPKMNDRGARSVGEVVLVTEAIGAGTGRVKLGDSEWLARGPDAEAGTRMRVAGHDGATLIVEHLH</sequence>
<evidence type="ECO:0000313" key="7">
    <source>
        <dbReference type="EMBL" id="PKB19346.1"/>
    </source>
</evidence>
<evidence type="ECO:0000256" key="1">
    <source>
        <dbReference type="ARBA" id="ARBA00004141"/>
    </source>
</evidence>
<keyword evidence="4 5" id="KW-0472">Membrane</keyword>
<dbReference type="GO" id="GO:0005886">
    <property type="term" value="C:plasma membrane"/>
    <property type="evidence" value="ECO:0007669"/>
    <property type="project" value="TreeGrafter"/>
</dbReference>
<gene>
    <name evidence="7" type="ORF">B0I00_1577</name>
</gene>
<feature type="transmembrane region" description="Helical" evidence="5">
    <location>
        <begin position="12"/>
        <end position="42"/>
    </location>
</feature>
<evidence type="ECO:0000256" key="5">
    <source>
        <dbReference type="SAM" id="Phobius"/>
    </source>
</evidence>
<dbReference type="InterPro" id="IPR052165">
    <property type="entry name" value="Membrane_assoc_protease"/>
</dbReference>
<dbReference type="PANTHER" id="PTHR33507">
    <property type="entry name" value="INNER MEMBRANE PROTEIN YBBJ"/>
    <property type="match status" value="1"/>
</dbReference>
<dbReference type="InterPro" id="IPR002810">
    <property type="entry name" value="NfeD-like_C"/>
</dbReference>